<dbReference type="PANTHER" id="PTHR11590:SF42">
    <property type="entry name" value="COAGULATION FACTOR XIII A CHAIN"/>
    <property type="match status" value="1"/>
</dbReference>
<dbReference type="AlphaFoldDB" id="A0AAY4CD83"/>
<protein>
    <recommendedName>
        <fullName evidence="6">protein-glutamine gamma-glutamyltransferase</fullName>
        <ecNumber evidence="6">2.3.2.13</ecNumber>
    </recommendedName>
</protein>
<keyword evidence="5" id="KW-0012">Acyltransferase</keyword>
<evidence type="ECO:0000256" key="9">
    <source>
        <dbReference type="PIRSR" id="PIRSR000459-2"/>
    </source>
</evidence>
<sequence length="817" mass="91428">MTTVTDLMNTFMRIHTHTHTHTHTCSSSHSGYKWKQKGPDKHQSRAPDLPDGFSPLSVSSRPVVMAEPKAPLPATETMATTRVRPQVSIRGRSVGPIASSNAVGEEVPEFEPFMLLPRGPPPLTDYLDVWDVNMLKEPEEVNKQQHHTDRYANEGLIVRRGQEFQISITFNRPHDPSKDQFALEFVIGATPQYSKGTYIPVFPSEERNKLWGGRVLDTSDNVLTMGILPRADCIVGKYGMYVAVVTPYGIRRTKKDPSRELYILFNPWVKDDSVYLEDGAERTECVLNELGIIYHGAYDDVSERSWNYGQFEFGILDACLFIMDKGALPITNRGDPVKIARKASAMINSKDDEGVLVGNWSGDYMYGVAPTSWTGSVEILLSYANGGDPVCYAQCWVYAAVFNTFLRCLGIPARVVTNFFSAHDNDGNLKTDILLDENGKVDRSRTRDSIWNYHCWNECYMARLDLPEGFGGWQVVDATPQETSDGMYRCGPASVYAIKHGMVCYPFDAPFVFAEVNSDVVFYQRSRDGTLTPVKVNTSHVGRLVLTKAPGSNGRSDITSMYKFPEGSAEERTVLEKAEEYGVRRQDVTPPVADVALDIPSLEVKVGAGFDLALDFRNSSGQRRTVEAYTNGYVVYYTGVPSAEILFQSPTVTLDPRAGDAERKVIKVRPEDYMGKLVEQANLHFITTGKVKETGQIVTAMRVITLHKPRLLVQVAGTPRVSEEMLVTVQFTNDFKFSLENVHVRVEGPGVMSPHNKLYRLIAPGTTISWTESFIPRRQGPSKLMASLDCHALRQVRTHTHTHTHTHTFCHKSRSRV</sequence>
<dbReference type="Proteomes" id="UP000694580">
    <property type="component" value="Unplaced"/>
</dbReference>
<evidence type="ECO:0000313" key="13">
    <source>
        <dbReference type="Proteomes" id="UP000694580"/>
    </source>
</evidence>
<dbReference type="SUPFAM" id="SSF49309">
    <property type="entry name" value="Transglutaminase, two C-terminal domains"/>
    <property type="match status" value="2"/>
</dbReference>
<dbReference type="InterPro" id="IPR001102">
    <property type="entry name" value="Transglutaminase_N"/>
</dbReference>
<dbReference type="InterPro" id="IPR050779">
    <property type="entry name" value="Transglutaminase"/>
</dbReference>
<dbReference type="InterPro" id="IPR008958">
    <property type="entry name" value="Transglutaminase_C"/>
</dbReference>
<feature type="binding site" evidence="9">
    <location>
        <position position="517"/>
    </location>
    <ligand>
        <name>Ca(2+)</name>
        <dbReference type="ChEBI" id="CHEBI:29108"/>
    </ligand>
</feature>
<dbReference type="FunFam" id="2.60.40.10:FF:000171">
    <property type="entry name" value="protein-glutamine gamma-glutamyltransferase 6"/>
    <property type="match status" value="1"/>
</dbReference>
<evidence type="ECO:0000256" key="2">
    <source>
        <dbReference type="ARBA" id="ARBA00022679"/>
    </source>
</evidence>
<dbReference type="InterPro" id="IPR036238">
    <property type="entry name" value="Transglutaminase_C_sf"/>
</dbReference>
<name>A0AAY4CD83_9TELE</name>
<dbReference type="InterPro" id="IPR014756">
    <property type="entry name" value="Ig_E-set"/>
</dbReference>
<dbReference type="SUPFAM" id="SSF54001">
    <property type="entry name" value="Cysteine proteinases"/>
    <property type="match status" value="1"/>
</dbReference>
<dbReference type="FunFam" id="3.90.260.10:FF:000001">
    <property type="entry name" value="Protein-glutamine gamma-glutamyltransferase 2"/>
    <property type="match status" value="1"/>
</dbReference>
<dbReference type="GO" id="GO:0072378">
    <property type="term" value="P:blood coagulation, fibrin clot formation"/>
    <property type="evidence" value="ECO:0007669"/>
    <property type="project" value="TreeGrafter"/>
</dbReference>
<feature type="active site" evidence="8">
    <location>
        <position position="477"/>
    </location>
</feature>
<reference evidence="12" key="2">
    <citation type="submission" date="2025-09" db="UniProtKB">
        <authorList>
            <consortium name="Ensembl"/>
        </authorList>
    </citation>
    <scope>IDENTIFICATION</scope>
</reference>
<feature type="region of interest" description="Disordered" evidence="10">
    <location>
        <begin position="18"/>
        <end position="60"/>
    </location>
</feature>
<evidence type="ECO:0000256" key="8">
    <source>
        <dbReference type="PIRSR" id="PIRSR000459-1"/>
    </source>
</evidence>
<keyword evidence="3 9" id="KW-0479">Metal-binding</keyword>
<evidence type="ECO:0000256" key="4">
    <source>
        <dbReference type="ARBA" id="ARBA00022837"/>
    </source>
</evidence>
<dbReference type="PIRSF" id="PIRSF000459">
    <property type="entry name" value="TGM_EBP42"/>
    <property type="match status" value="1"/>
</dbReference>
<evidence type="ECO:0000256" key="6">
    <source>
        <dbReference type="ARBA" id="ARBA00024222"/>
    </source>
</evidence>
<evidence type="ECO:0000256" key="5">
    <source>
        <dbReference type="ARBA" id="ARBA00023315"/>
    </source>
</evidence>
<dbReference type="GO" id="GO:0046872">
    <property type="term" value="F:metal ion binding"/>
    <property type="evidence" value="ECO:0007669"/>
    <property type="project" value="UniProtKB-KW"/>
</dbReference>
<organism evidence="12 13">
    <name type="scientific">Denticeps clupeoides</name>
    <name type="common">denticle herring</name>
    <dbReference type="NCBI Taxonomy" id="299321"/>
    <lineage>
        <taxon>Eukaryota</taxon>
        <taxon>Metazoa</taxon>
        <taxon>Chordata</taxon>
        <taxon>Craniata</taxon>
        <taxon>Vertebrata</taxon>
        <taxon>Euteleostomi</taxon>
        <taxon>Actinopterygii</taxon>
        <taxon>Neopterygii</taxon>
        <taxon>Teleostei</taxon>
        <taxon>Clupei</taxon>
        <taxon>Clupeiformes</taxon>
        <taxon>Denticipitoidei</taxon>
        <taxon>Denticipitidae</taxon>
        <taxon>Denticeps</taxon>
    </lineage>
</organism>
<dbReference type="SMART" id="SM00460">
    <property type="entry name" value="TGc"/>
    <property type="match status" value="1"/>
</dbReference>
<dbReference type="InterPro" id="IPR002931">
    <property type="entry name" value="Transglutaminase-like"/>
</dbReference>
<dbReference type="Pfam" id="PF00868">
    <property type="entry name" value="Transglut_N"/>
    <property type="match status" value="1"/>
</dbReference>
<dbReference type="Gene3D" id="3.90.260.10">
    <property type="entry name" value="Transglutaminase-like"/>
    <property type="match status" value="1"/>
</dbReference>
<dbReference type="InterPro" id="IPR013783">
    <property type="entry name" value="Ig-like_fold"/>
</dbReference>
<feature type="binding site" evidence="9">
    <location>
        <position position="519"/>
    </location>
    <ligand>
        <name>Ca(2+)</name>
        <dbReference type="ChEBI" id="CHEBI:29108"/>
    </ligand>
</feature>
<evidence type="ECO:0000256" key="1">
    <source>
        <dbReference type="ARBA" id="ARBA00005968"/>
    </source>
</evidence>
<dbReference type="InterPro" id="IPR023608">
    <property type="entry name" value="Transglutaminase_animal"/>
</dbReference>
<feature type="active site" evidence="8">
    <location>
        <position position="395"/>
    </location>
</feature>
<comment type="cofactor">
    <cofactor evidence="9">
        <name>Ca(2+)</name>
        <dbReference type="ChEBI" id="CHEBI:29108"/>
    </cofactor>
    <text evidence="9">Binds 1 Ca(2+) ion per subunit.</text>
</comment>
<dbReference type="GeneTree" id="ENSGT01050000244939"/>
<evidence type="ECO:0000256" key="3">
    <source>
        <dbReference type="ARBA" id="ARBA00022723"/>
    </source>
</evidence>
<dbReference type="Gene3D" id="2.60.40.10">
    <property type="entry name" value="Immunoglobulins"/>
    <property type="match status" value="3"/>
</dbReference>
<evidence type="ECO:0000313" key="12">
    <source>
        <dbReference type="Ensembl" id="ENSDCDP00010030669.1"/>
    </source>
</evidence>
<evidence type="ECO:0000256" key="10">
    <source>
        <dbReference type="SAM" id="MobiDB-lite"/>
    </source>
</evidence>
<dbReference type="Ensembl" id="ENSDCDT00010038053.1">
    <property type="protein sequence ID" value="ENSDCDP00010030669.1"/>
    <property type="gene ID" value="ENSDCDG00010019056.1"/>
</dbReference>
<dbReference type="InterPro" id="IPR036985">
    <property type="entry name" value="Transglutaminase-like_sf"/>
</dbReference>
<accession>A0AAY4CD83</accession>
<dbReference type="InterPro" id="IPR038765">
    <property type="entry name" value="Papain-like_cys_pep_sf"/>
</dbReference>
<gene>
    <name evidence="12" type="primary">LOC114773851</name>
</gene>
<feature type="binding site" evidence="9">
    <location>
        <position position="566"/>
    </location>
    <ligand>
        <name>Ca(2+)</name>
        <dbReference type="ChEBI" id="CHEBI:29108"/>
    </ligand>
</feature>
<dbReference type="GO" id="GO:0003810">
    <property type="term" value="F:protein-glutamine gamma-glutamyltransferase activity"/>
    <property type="evidence" value="ECO:0007669"/>
    <property type="project" value="UniProtKB-EC"/>
</dbReference>
<dbReference type="PANTHER" id="PTHR11590">
    <property type="entry name" value="PROTEIN-GLUTAMINE GAMMA-GLUTAMYLTRANSFERASE"/>
    <property type="match status" value="1"/>
</dbReference>
<feature type="binding site" evidence="9">
    <location>
        <position position="571"/>
    </location>
    <ligand>
        <name>Ca(2+)</name>
        <dbReference type="ChEBI" id="CHEBI:29108"/>
    </ligand>
</feature>
<feature type="active site" evidence="8">
    <location>
        <position position="454"/>
    </location>
</feature>
<evidence type="ECO:0000259" key="11">
    <source>
        <dbReference type="SMART" id="SM00460"/>
    </source>
</evidence>
<proteinExistence type="inferred from homology"/>
<keyword evidence="2" id="KW-0808">Transferase</keyword>
<dbReference type="SUPFAM" id="SSF81296">
    <property type="entry name" value="E set domains"/>
    <property type="match status" value="1"/>
</dbReference>
<evidence type="ECO:0000256" key="7">
    <source>
        <dbReference type="ARBA" id="ARBA00051843"/>
    </source>
</evidence>
<reference evidence="12" key="1">
    <citation type="submission" date="2025-08" db="UniProtKB">
        <authorList>
            <consortium name="Ensembl"/>
        </authorList>
    </citation>
    <scope>IDENTIFICATION</scope>
</reference>
<comment type="catalytic activity">
    <reaction evidence="7">
        <text>L-glutaminyl-[protein] + L-lysyl-[protein] = [protein]-L-lysyl-N(6)-5-L-glutamyl-[protein] + NH4(+)</text>
        <dbReference type="Rhea" id="RHEA:54816"/>
        <dbReference type="Rhea" id="RHEA-COMP:9752"/>
        <dbReference type="Rhea" id="RHEA-COMP:10207"/>
        <dbReference type="Rhea" id="RHEA-COMP:14005"/>
        <dbReference type="ChEBI" id="CHEBI:28938"/>
        <dbReference type="ChEBI" id="CHEBI:29969"/>
        <dbReference type="ChEBI" id="CHEBI:30011"/>
        <dbReference type="ChEBI" id="CHEBI:138370"/>
        <dbReference type="EC" id="2.3.2.13"/>
    </reaction>
</comment>
<dbReference type="Pfam" id="PF01841">
    <property type="entry name" value="Transglut_core"/>
    <property type="match status" value="1"/>
</dbReference>
<comment type="similarity">
    <text evidence="1">Belongs to the transglutaminase superfamily. Transglutaminase family.</text>
</comment>
<dbReference type="FunFam" id="2.60.40.10:FF:000090">
    <property type="entry name" value="Protein-glutamine gamma-glutamyltransferase 2"/>
    <property type="match status" value="1"/>
</dbReference>
<dbReference type="GO" id="GO:0007399">
    <property type="term" value="P:nervous system development"/>
    <property type="evidence" value="ECO:0007669"/>
    <property type="project" value="UniProtKB-ARBA"/>
</dbReference>
<dbReference type="EC" id="2.3.2.13" evidence="6"/>
<dbReference type="Pfam" id="PF00927">
    <property type="entry name" value="Transglut_C"/>
    <property type="match status" value="2"/>
</dbReference>
<keyword evidence="13" id="KW-1185">Reference proteome</keyword>
<keyword evidence="4 9" id="KW-0106">Calcium</keyword>
<feature type="domain" description="Transglutaminase-like" evidence="11">
    <location>
        <begin position="387"/>
        <end position="480"/>
    </location>
</feature>